<feature type="domain" description="Protein kinase" evidence="2">
    <location>
        <begin position="1"/>
        <end position="122"/>
    </location>
</feature>
<evidence type="ECO:0000259" key="2">
    <source>
        <dbReference type="PROSITE" id="PS50011"/>
    </source>
</evidence>
<feature type="coiled-coil region" evidence="1">
    <location>
        <begin position="147"/>
        <end position="181"/>
    </location>
</feature>
<dbReference type="Pfam" id="PF00069">
    <property type="entry name" value="Pkinase"/>
    <property type="match status" value="1"/>
</dbReference>
<organism evidence="3 4">
    <name type="scientific">Tritrichomonas musculus</name>
    <dbReference type="NCBI Taxonomy" id="1915356"/>
    <lineage>
        <taxon>Eukaryota</taxon>
        <taxon>Metamonada</taxon>
        <taxon>Parabasalia</taxon>
        <taxon>Tritrichomonadida</taxon>
        <taxon>Tritrichomonadidae</taxon>
        <taxon>Tritrichomonas</taxon>
    </lineage>
</organism>
<reference evidence="3 4" key="1">
    <citation type="submission" date="2024-04" db="EMBL/GenBank/DDBJ databases">
        <title>Tritrichomonas musculus Genome.</title>
        <authorList>
            <person name="Alves-Ferreira E."/>
            <person name="Grigg M."/>
            <person name="Lorenzi H."/>
            <person name="Galac M."/>
        </authorList>
    </citation>
    <scope>NUCLEOTIDE SEQUENCE [LARGE SCALE GENOMIC DNA]</scope>
    <source>
        <strain evidence="3 4">EAF2021</strain>
    </source>
</reference>
<dbReference type="Proteomes" id="UP001470230">
    <property type="component" value="Unassembled WGS sequence"/>
</dbReference>
<keyword evidence="1" id="KW-0175">Coiled coil</keyword>
<dbReference type="PANTHER" id="PTHR45756:SF1">
    <property type="entry name" value="PROTEIN KINASE DOMAIN CONTAINING PROTEIN"/>
    <property type="match status" value="1"/>
</dbReference>
<dbReference type="PANTHER" id="PTHR45756">
    <property type="entry name" value="PALMITOYLTRANSFERASE"/>
    <property type="match status" value="1"/>
</dbReference>
<dbReference type="PROSITE" id="PS50011">
    <property type="entry name" value="PROTEIN_KINASE_DOM"/>
    <property type="match status" value="1"/>
</dbReference>
<evidence type="ECO:0000256" key="1">
    <source>
        <dbReference type="SAM" id="Coils"/>
    </source>
</evidence>
<dbReference type="InterPro" id="IPR000719">
    <property type="entry name" value="Prot_kinase_dom"/>
</dbReference>
<dbReference type="InterPro" id="IPR011009">
    <property type="entry name" value="Kinase-like_dom_sf"/>
</dbReference>
<comment type="caution">
    <text evidence="3">The sequence shown here is derived from an EMBL/GenBank/DDBJ whole genome shotgun (WGS) entry which is preliminary data.</text>
</comment>
<sequence>MSKFSEIGPSYSQSQNGGSVMYMAPEIINNEPYYNPVDVYAYGILMYQVVTDLDPYPELKYQQPPYFHFLHSIIENDLRPKFKVLVKNSLKQLIEQFWDKYPYKRPNFEIIFDKLTNGYDYYLDDVDVDVDEIKYYIDDITEIRDPVDKILDRLSKIEKENQQLKSENDQIKIEKANLIKENDQVSIISNSAT</sequence>
<keyword evidence="4" id="KW-1185">Reference proteome</keyword>
<evidence type="ECO:0000313" key="3">
    <source>
        <dbReference type="EMBL" id="KAK8860548.1"/>
    </source>
</evidence>
<accession>A0ABR2ICZ8</accession>
<proteinExistence type="predicted"/>
<name>A0ABR2ICZ8_9EUKA</name>
<dbReference type="EMBL" id="JAPFFF010000018">
    <property type="protein sequence ID" value="KAK8860548.1"/>
    <property type="molecule type" value="Genomic_DNA"/>
</dbReference>
<dbReference type="SUPFAM" id="SSF56112">
    <property type="entry name" value="Protein kinase-like (PK-like)"/>
    <property type="match status" value="1"/>
</dbReference>
<evidence type="ECO:0000313" key="4">
    <source>
        <dbReference type="Proteomes" id="UP001470230"/>
    </source>
</evidence>
<protein>
    <recommendedName>
        <fullName evidence="2">Protein kinase domain-containing protein</fullName>
    </recommendedName>
</protein>
<dbReference type="InterPro" id="IPR053215">
    <property type="entry name" value="TKL_Ser/Thr_kinase"/>
</dbReference>
<dbReference type="Gene3D" id="1.10.510.10">
    <property type="entry name" value="Transferase(Phosphotransferase) domain 1"/>
    <property type="match status" value="1"/>
</dbReference>
<gene>
    <name evidence="3" type="ORF">M9Y10_012213</name>
</gene>